<keyword evidence="3" id="KW-1185">Reference proteome</keyword>
<dbReference type="EMBL" id="CAMXCT010006636">
    <property type="protein sequence ID" value="CAI4017455.1"/>
    <property type="molecule type" value="Genomic_DNA"/>
</dbReference>
<evidence type="ECO:0000313" key="1">
    <source>
        <dbReference type="EMBL" id="CAI4017455.1"/>
    </source>
</evidence>
<proteinExistence type="predicted"/>
<dbReference type="EMBL" id="CAMXCT030006636">
    <property type="protein sequence ID" value="CAL4804767.1"/>
    <property type="molecule type" value="Genomic_DNA"/>
</dbReference>
<sequence>MDTAWHRNHTTLPALDEVTASMQLGAVSKMKTHESKYQFQDFRAEMMEDFHKKTSYKLGRRGPK</sequence>
<dbReference type="EMBL" id="CAMXCT020006636">
    <property type="protein sequence ID" value="CAL1170830.1"/>
    <property type="molecule type" value="Genomic_DNA"/>
</dbReference>
<organism evidence="1">
    <name type="scientific">Cladocopium goreaui</name>
    <dbReference type="NCBI Taxonomy" id="2562237"/>
    <lineage>
        <taxon>Eukaryota</taxon>
        <taxon>Sar</taxon>
        <taxon>Alveolata</taxon>
        <taxon>Dinophyceae</taxon>
        <taxon>Suessiales</taxon>
        <taxon>Symbiodiniaceae</taxon>
        <taxon>Cladocopium</taxon>
    </lineage>
</organism>
<dbReference type="Proteomes" id="UP001152797">
    <property type="component" value="Unassembled WGS sequence"/>
</dbReference>
<protein>
    <submittedName>
        <fullName evidence="1">Uncharacterized protein</fullName>
    </submittedName>
</protein>
<evidence type="ECO:0000313" key="3">
    <source>
        <dbReference type="Proteomes" id="UP001152797"/>
    </source>
</evidence>
<accession>A0A9P1GMB4</accession>
<gene>
    <name evidence="1" type="ORF">C1SCF055_LOCUS42097</name>
</gene>
<comment type="caution">
    <text evidence="1">The sequence shown here is derived from an EMBL/GenBank/DDBJ whole genome shotgun (WGS) entry which is preliminary data.</text>
</comment>
<reference evidence="1" key="1">
    <citation type="submission" date="2022-10" db="EMBL/GenBank/DDBJ databases">
        <authorList>
            <person name="Chen Y."/>
            <person name="Dougan E. K."/>
            <person name="Chan C."/>
            <person name="Rhodes N."/>
            <person name="Thang M."/>
        </authorList>
    </citation>
    <scope>NUCLEOTIDE SEQUENCE</scope>
</reference>
<evidence type="ECO:0000313" key="2">
    <source>
        <dbReference type="EMBL" id="CAL4804767.1"/>
    </source>
</evidence>
<name>A0A9P1GMB4_9DINO</name>
<dbReference type="AlphaFoldDB" id="A0A9P1GMB4"/>
<reference evidence="2 3" key="2">
    <citation type="submission" date="2024-05" db="EMBL/GenBank/DDBJ databases">
        <authorList>
            <person name="Chen Y."/>
            <person name="Shah S."/>
            <person name="Dougan E. K."/>
            <person name="Thang M."/>
            <person name="Chan C."/>
        </authorList>
    </citation>
    <scope>NUCLEOTIDE SEQUENCE [LARGE SCALE GENOMIC DNA]</scope>
</reference>